<dbReference type="InterPro" id="IPR036909">
    <property type="entry name" value="Cyt_c-like_dom_sf"/>
</dbReference>
<evidence type="ECO:0000256" key="2">
    <source>
        <dbReference type="ARBA" id="ARBA00022723"/>
    </source>
</evidence>
<gene>
    <name evidence="5" type="ORF">LCGC14_1396140</name>
</gene>
<dbReference type="GO" id="GO:0009055">
    <property type="term" value="F:electron transfer activity"/>
    <property type="evidence" value="ECO:0007669"/>
    <property type="project" value="InterPro"/>
</dbReference>
<keyword evidence="3" id="KW-0408">Iron</keyword>
<evidence type="ECO:0000313" key="5">
    <source>
        <dbReference type="EMBL" id="KKM74853.1"/>
    </source>
</evidence>
<reference evidence="5" key="1">
    <citation type="journal article" date="2015" name="Nature">
        <title>Complex archaea that bridge the gap between prokaryotes and eukaryotes.</title>
        <authorList>
            <person name="Spang A."/>
            <person name="Saw J.H."/>
            <person name="Jorgensen S.L."/>
            <person name="Zaremba-Niedzwiedzka K."/>
            <person name="Martijn J."/>
            <person name="Lind A.E."/>
            <person name="van Eijk R."/>
            <person name="Schleper C."/>
            <person name="Guy L."/>
            <person name="Ettema T.J."/>
        </authorList>
    </citation>
    <scope>NUCLEOTIDE SEQUENCE</scope>
</reference>
<dbReference type="PROSITE" id="PS51007">
    <property type="entry name" value="CYTC"/>
    <property type="match status" value="1"/>
</dbReference>
<evidence type="ECO:0000256" key="1">
    <source>
        <dbReference type="ARBA" id="ARBA00022617"/>
    </source>
</evidence>
<comment type="caution">
    <text evidence="5">The sequence shown here is derived from an EMBL/GenBank/DDBJ whole genome shotgun (WGS) entry which is preliminary data.</text>
</comment>
<proteinExistence type="predicted"/>
<dbReference type="InterPro" id="IPR009056">
    <property type="entry name" value="Cyt_c-like_dom"/>
</dbReference>
<dbReference type="Pfam" id="PF00034">
    <property type="entry name" value="Cytochrom_C"/>
    <property type="match status" value="1"/>
</dbReference>
<dbReference type="Gene3D" id="1.10.760.10">
    <property type="entry name" value="Cytochrome c-like domain"/>
    <property type="match status" value="1"/>
</dbReference>
<dbReference type="AlphaFoldDB" id="A0A0F9JYP2"/>
<organism evidence="5">
    <name type="scientific">marine sediment metagenome</name>
    <dbReference type="NCBI Taxonomy" id="412755"/>
    <lineage>
        <taxon>unclassified sequences</taxon>
        <taxon>metagenomes</taxon>
        <taxon>ecological metagenomes</taxon>
    </lineage>
</organism>
<dbReference type="GO" id="GO:0020037">
    <property type="term" value="F:heme binding"/>
    <property type="evidence" value="ECO:0007669"/>
    <property type="project" value="InterPro"/>
</dbReference>
<dbReference type="GO" id="GO:0046872">
    <property type="term" value="F:metal ion binding"/>
    <property type="evidence" value="ECO:0007669"/>
    <property type="project" value="UniProtKB-KW"/>
</dbReference>
<feature type="domain" description="Cytochrome c" evidence="4">
    <location>
        <begin position="54"/>
        <end position="140"/>
    </location>
</feature>
<accession>A0A0F9JYP2</accession>
<evidence type="ECO:0000259" key="4">
    <source>
        <dbReference type="PROSITE" id="PS51007"/>
    </source>
</evidence>
<evidence type="ECO:0000256" key="3">
    <source>
        <dbReference type="ARBA" id="ARBA00023004"/>
    </source>
</evidence>
<protein>
    <recommendedName>
        <fullName evidence="4">Cytochrome c domain-containing protein</fullName>
    </recommendedName>
</protein>
<dbReference type="SUPFAM" id="SSF46626">
    <property type="entry name" value="Cytochrome c"/>
    <property type="match status" value="1"/>
</dbReference>
<sequence length="146" mass="15649">MKWGAMIFALIALVAAVWYITQPKVSDANGSKPSSAALADGAIAAVKIPAAFSPKEQLGKRAFDVTCSKCHGDNAQGREGTAPPLVHKIYEPSHHGDMAFELAAKSGVRSHHWKFGNMPPVEGVTRSDVLNIVAYIRALQRENGIN</sequence>
<dbReference type="EMBL" id="LAZR01009072">
    <property type="protein sequence ID" value="KKM74853.1"/>
    <property type="molecule type" value="Genomic_DNA"/>
</dbReference>
<keyword evidence="1" id="KW-0349">Heme</keyword>
<name>A0A0F9JYP2_9ZZZZ</name>
<keyword evidence="2" id="KW-0479">Metal-binding</keyword>